<evidence type="ECO:0000313" key="8">
    <source>
        <dbReference type="Proteomes" id="UP000028713"/>
    </source>
</evidence>
<dbReference type="PANTHER" id="PTHR43734">
    <property type="entry name" value="PHYTOENE DESATURASE"/>
    <property type="match status" value="1"/>
</dbReference>
<evidence type="ECO:0000313" key="7">
    <source>
        <dbReference type="EMBL" id="KFF01054.1"/>
    </source>
</evidence>
<evidence type="ECO:0000256" key="2">
    <source>
        <dbReference type="ARBA" id="ARBA00006046"/>
    </source>
</evidence>
<dbReference type="eggNOG" id="COG1233">
    <property type="taxonomic scope" value="Bacteria"/>
</dbReference>
<dbReference type="InterPro" id="IPR036188">
    <property type="entry name" value="FAD/NAD-bd_sf"/>
</dbReference>
<organism evidence="7 8">
    <name type="scientific">Chryseobacterium formosense</name>
    <dbReference type="NCBI Taxonomy" id="236814"/>
    <lineage>
        <taxon>Bacteria</taxon>
        <taxon>Pseudomonadati</taxon>
        <taxon>Bacteroidota</taxon>
        <taxon>Flavobacteriia</taxon>
        <taxon>Flavobacteriales</taxon>
        <taxon>Weeksellaceae</taxon>
        <taxon>Chryseobacterium group</taxon>
        <taxon>Chryseobacterium</taxon>
    </lineage>
</organism>
<dbReference type="STRING" id="236814.IX39_10670"/>
<dbReference type="NCBIfam" id="TIGR02734">
    <property type="entry name" value="crtI_fam"/>
    <property type="match status" value="1"/>
</dbReference>
<dbReference type="Pfam" id="PF01593">
    <property type="entry name" value="Amino_oxidase"/>
    <property type="match status" value="1"/>
</dbReference>
<dbReference type="AlphaFoldDB" id="A0A085Z9E0"/>
<keyword evidence="8" id="KW-1185">Reference proteome</keyword>
<accession>A0A085Z9E0</accession>
<evidence type="ECO:0000259" key="6">
    <source>
        <dbReference type="Pfam" id="PF01593"/>
    </source>
</evidence>
<evidence type="ECO:0000256" key="1">
    <source>
        <dbReference type="ARBA" id="ARBA00004829"/>
    </source>
</evidence>
<comment type="similarity">
    <text evidence="2 5">Belongs to the carotenoid/retinoid oxidoreductase family.</text>
</comment>
<dbReference type="RefSeq" id="WP_177225340.1">
    <property type="nucleotide sequence ID" value="NZ_FPAP01000001.1"/>
</dbReference>
<dbReference type="GO" id="GO:0016491">
    <property type="term" value="F:oxidoreductase activity"/>
    <property type="evidence" value="ECO:0007669"/>
    <property type="project" value="UniProtKB-KW"/>
</dbReference>
<dbReference type="Gene3D" id="3.50.50.60">
    <property type="entry name" value="FAD/NAD(P)-binding domain"/>
    <property type="match status" value="2"/>
</dbReference>
<name>A0A085Z9E0_9FLAO</name>
<dbReference type="InterPro" id="IPR002937">
    <property type="entry name" value="Amino_oxidase"/>
</dbReference>
<evidence type="ECO:0000256" key="4">
    <source>
        <dbReference type="ARBA" id="ARBA00023002"/>
    </source>
</evidence>
<dbReference type="SUPFAM" id="SSF51905">
    <property type="entry name" value="FAD/NAD(P)-binding domain"/>
    <property type="match status" value="1"/>
</dbReference>
<comment type="caution">
    <text evidence="7">The sequence shown here is derived from an EMBL/GenBank/DDBJ whole genome shotgun (WGS) entry which is preliminary data.</text>
</comment>
<reference evidence="7 8" key="1">
    <citation type="submission" date="2014-07" db="EMBL/GenBank/DDBJ databases">
        <title>Genome of Chryseobacterium formosense LMG 24722.</title>
        <authorList>
            <person name="Pipes S.E."/>
            <person name="Stropko S.J."/>
            <person name="Newman J.D."/>
        </authorList>
    </citation>
    <scope>NUCLEOTIDE SEQUENCE [LARGE SCALE GENOMIC DNA]</scope>
    <source>
        <strain evidence="7 8">LMG 24722</strain>
    </source>
</reference>
<dbReference type="PRINTS" id="PR00419">
    <property type="entry name" value="ADXRDTASE"/>
</dbReference>
<feature type="domain" description="Amine oxidase" evidence="6">
    <location>
        <begin position="12"/>
        <end position="484"/>
    </location>
</feature>
<keyword evidence="3 5" id="KW-0125">Carotenoid biosynthesis</keyword>
<keyword evidence="4 5" id="KW-0560">Oxidoreductase</keyword>
<dbReference type="Proteomes" id="UP000028713">
    <property type="component" value="Unassembled WGS sequence"/>
</dbReference>
<protein>
    <submittedName>
        <fullName evidence="7">Phytoene dehydrogenase</fullName>
    </submittedName>
</protein>
<dbReference type="EMBL" id="JPRP01000001">
    <property type="protein sequence ID" value="KFF01054.1"/>
    <property type="molecule type" value="Genomic_DNA"/>
</dbReference>
<evidence type="ECO:0000256" key="5">
    <source>
        <dbReference type="RuleBase" id="RU362075"/>
    </source>
</evidence>
<dbReference type="PANTHER" id="PTHR43734:SF1">
    <property type="entry name" value="PHYTOENE DESATURASE"/>
    <property type="match status" value="1"/>
</dbReference>
<proteinExistence type="inferred from homology"/>
<gene>
    <name evidence="7" type="ORF">IX39_10670</name>
</gene>
<evidence type="ECO:0000256" key="3">
    <source>
        <dbReference type="ARBA" id="ARBA00022746"/>
    </source>
</evidence>
<comment type="pathway">
    <text evidence="1 5">Carotenoid biosynthesis.</text>
</comment>
<dbReference type="InterPro" id="IPR014105">
    <property type="entry name" value="Carotenoid/retinoid_OxRdtase"/>
</dbReference>
<dbReference type="GO" id="GO:0016117">
    <property type="term" value="P:carotenoid biosynthetic process"/>
    <property type="evidence" value="ECO:0007669"/>
    <property type="project" value="UniProtKB-KW"/>
</dbReference>
<sequence length="487" mass="55932">MIKKIAIIGSGFSGLSAAAYSSKNGHEVHVFEKNSSLGGRARQFKTDNGYVFDMGPSWYWMPDIIEDFFKDFNKKTSDYYELIPLNPQFEMVFSDGNMALPQDYSEMRNLFESVEKGAAKKLDEFMHDAQYKYEVGMKDFVTKPCHSWFEFVSPKIAKSALKLDLLSNFHRFVRKYFSDPKLIMLMEFPVIFLGAAPKDIPALYSLMNYGGYKLGTWYPNGGFYKVIEAMSEIAKEQGVQFHLNSNVDEIKIIKGKANSIVVNGTEIEFDTIIASSDYHHTENLIQKEYKNYSEEYWEKKTFAPSCLIYYLGFKEKIPNLKHHTLFFENDLDLHTSEIYEHKKWPTKPLFYACCPSKTDENVAPENCENIFLLMPVATGIEDNEETREKYFLEMIQRLEKHTKSSDLLSKIEYKKSYCINDFKKDYNAYEGNAYGLANTLNQTAVLKPSLRNKKVKNLFYTGQLTVPGPGVPPSIISGKIAANEATK</sequence>